<comment type="function">
    <text evidence="5">Catalyzes the reversible transfer of the terminal phosphate group between ATP and AMP. Plays an important role in cellular energy homeostasis and in adenine nucleotide metabolism.</text>
</comment>
<dbReference type="AlphaFoldDB" id="A0A1F4XMS3"/>
<dbReference type="UniPathway" id="UPA00588">
    <property type="reaction ID" value="UER00649"/>
</dbReference>
<comment type="similarity">
    <text evidence="5 6">Belongs to the adenylate kinase family.</text>
</comment>
<dbReference type="InterPro" id="IPR027417">
    <property type="entry name" value="P-loop_NTPase"/>
</dbReference>
<feature type="binding site" evidence="5">
    <location>
        <position position="92"/>
    </location>
    <ligand>
        <name>AMP</name>
        <dbReference type="ChEBI" id="CHEBI:456215"/>
    </ligand>
</feature>
<comment type="caution">
    <text evidence="5">Lacks conserved residue(s) required for the propagation of feature annotation.</text>
</comment>
<evidence type="ECO:0000256" key="4">
    <source>
        <dbReference type="ARBA" id="ARBA00022777"/>
    </source>
</evidence>
<feature type="binding site" evidence="5">
    <location>
        <begin position="10"/>
        <end position="15"/>
    </location>
    <ligand>
        <name>ATP</name>
        <dbReference type="ChEBI" id="CHEBI:30616"/>
    </ligand>
</feature>
<reference evidence="8 9" key="1">
    <citation type="journal article" date="2016" name="Nat. Commun.">
        <title>Thousands of microbial genomes shed light on interconnected biogeochemical processes in an aquifer system.</title>
        <authorList>
            <person name="Anantharaman K."/>
            <person name="Brown C.T."/>
            <person name="Hug L.A."/>
            <person name="Sharon I."/>
            <person name="Castelle C.J."/>
            <person name="Probst A.J."/>
            <person name="Thomas B.C."/>
            <person name="Singh A."/>
            <person name="Wilkins M.J."/>
            <person name="Karaoz U."/>
            <person name="Brodie E.L."/>
            <person name="Williams K.H."/>
            <person name="Hubbard S.S."/>
            <person name="Banfield J.F."/>
        </authorList>
    </citation>
    <scope>NUCLEOTIDE SEQUENCE [LARGE SCALE GENOMIC DNA]</scope>
</reference>
<dbReference type="GO" id="GO:0005737">
    <property type="term" value="C:cytoplasm"/>
    <property type="evidence" value="ECO:0007669"/>
    <property type="project" value="UniProtKB-SubCell"/>
</dbReference>
<keyword evidence="5" id="KW-0963">Cytoplasm</keyword>
<feature type="region of interest" description="NMP" evidence="5">
    <location>
        <begin position="30"/>
        <end position="59"/>
    </location>
</feature>
<feature type="binding site" evidence="5">
    <location>
        <begin position="57"/>
        <end position="59"/>
    </location>
    <ligand>
        <name>AMP</name>
        <dbReference type="ChEBI" id="CHEBI:456215"/>
    </ligand>
</feature>
<evidence type="ECO:0000256" key="1">
    <source>
        <dbReference type="ARBA" id="ARBA00022679"/>
    </source>
</evidence>
<keyword evidence="3 5" id="KW-0547">Nucleotide-binding</keyword>
<proteinExistence type="inferred from homology"/>
<dbReference type="GO" id="GO:0005524">
    <property type="term" value="F:ATP binding"/>
    <property type="evidence" value="ECO:0007669"/>
    <property type="project" value="UniProtKB-UniRule"/>
</dbReference>
<comment type="pathway">
    <text evidence="5">Purine metabolism; AMP biosynthesis via salvage pathway; AMP from ADP: step 1/1.</text>
</comment>
<feature type="binding site" evidence="5">
    <location>
        <position position="169"/>
    </location>
    <ligand>
        <name>AMP</name>
        <dbReference type="ChEBI" id="CHEBI:456215"/>
    </ligand>
</feature>
<keyword evidence="5 7" id="KW-0067">ATP-binding</keyword>
<comment type="caution">
    <text evidence="8">The sequence shown here is derived from an EMBL/GenBank/DDBJ whole genome shotgun (WGS) entry which is preliminary data.</text>
</comment>
<dbReference type="PRINTS" id="PR00094">
    <property type="entry name" value="ADENYLTKNASE"/>
</dbReference>
<dbReference type="Pfam" id="PF00406">
    <property type="entry name" value="ADK"/>
    <property type="match status" value="1"/>
</dbReference>
<dbReference type="GO" id="GO:0044209">
    <property type="term" value="P:AMP salvage"/>
    <property type="evidence" value="ECO:0007669"/>
    <property type="project" value="UniProtKB-UniRule"/>
</dbReference>
<dbReference type="HAMAP" id="MF_00235">
    <property type="entry name" value="Adenylate_kinase_Adk"/>
    <property type="match status" value="1"/>
</dbReference>
<comment type="catalytic activity">
    <reaction evidence="5 7">
        <text>AMP + ATP = 2 ADP</text>
        <dbReference type="Rhea" id="RHEA:12973"/>
        <dbReference type="ChEBI" id="CHEBI:30616"/>
        <dbReference type="ChEBI" id="CHEBI:456215"/>
        <dbReference type="ChEBI" id="CHEBI:456216"/>
        <dbReference type="EC" id="2.7.4.3"/>
    </reaction>
</comment>
<evidence type="ECO:0000256" key="7">
    <source>
        <dbReference type="RuleBase" id="RU003331"/>
    </source>
</evidence>
<evidence type="ECO:0000313" key="8">
    <source>
        <dbReference type="EMBL" id="OGC82949.1"/>
    </source>
</evidence>
<evidence type="ECO:0000256" key="5">
    <source>
        <dbReference type="HAMAP-Rule" id="MF_00235"/>
    </source>
</evidence>
<keyword evidence="4 5" id="KW-0418">Kinase</keyword>
<accession>A0A1F4XMS3</accession>
<dbReference type="PANTHER" id="PTHR23359">
    <property type="entry name" value="NUCLEOTIDE KINASE"/>
    <property type="match status" value="1"/>
</dbReference>
<comment type="subunit">
    <text evidence="5 7">Monomer.</text>
</comment>
<dbReference type="Proteomes" id="UP000177521">
    <property type="component" value="Unassembled WGS sequence"/>
</dbReference>
<name>A0A1F4XMS3_9BACT</name>
<evidence type="ECO:0000256" key="6">
    <source>
        <dbReference type="RuleBase" id="RU003330"/>
    </source>
</evidence>
<dbReference type="CDD" id="cd01428">
    <property type="entry name" value="ADK"/>
    <property type="match status" value="1"/>
</dbReference>
<sequence length="220" mass="24511">MDLIFLGIQGSGKGTQARLLADQFGLLIFETGKEFRKIAEQDTALGRQIKATIDAGKLVPYDLPPRIAEEFVQQLGPDQRVIFDGVPREIPQAELFWPMLAKYKRDYLLVNFLLTEAEGIRRLTGRLNCPNPQCNAIYPADEKSATCAKCGSTLEKRVDDADLASIKQRMSIFIKQTMPVIEEQKVLGRAIEINAQQSVEAVYQDLLEALAARGVISTNQ</sequence>
<comment type="subcellular location">
    <subcellularLocation>
        <location evidence="5 7">Cytoplasm</location>
    </subcellularLocation>
</comment>
<dbReference type="SUPFAM" id="SSF52540">
    <property type="entry name" value="P-loop containing nucleoside triphosphate hydrolases"/>
    <property type="match status" value="1"/>
</dbReference>
<evidence type="ECO:0000313" key="9">
    <source>
        <dbReference type="Proteomes" id="UP000177521"/>
    </source>
</evidence>
<dbReference type="EC" id="2.7.4.3" evidence="5 7"/>
<comment type="domain">
    <text evidence="5">Consists of three domains, a large central CORE domain and two small peripheral domains, NMPbind and LID, which undergo movements during catalysis. The LID domain closes over the site of phosphoryl transfer upon ATP binding. Assembling and dissambling the active center during each catalytic cycle provides an effective means to prevent ATP hydrolysis.</text>
</comment>
<protein>
    <recommendedName>
        <fullName evidence="5 7">Adenylate kinase</fullName>
        <shortName evidence="5">AK</shortName>
        <ecNumber evidence="5 7">2.7.4.3</ecNumber>
    </recommendedName>
    <alternativeName>
        <fullName evidence="5">ATP-AMP transphosphorylase</fullName>
    </alternativeName>
    <alternativeName>
        <fullName evidence="5">ATP:AMP phosphotransferase</fullName>
    </alternativeName>
    <alternativeName>
        <fullName evidence="5">Adenylate monophosphate kinase</fullName>
    </alternativeName>
</protein>
<keyword evidence="1 5" id="KW-0808">Transferase</keyword>
<keyword evidence="2 5" id="KW-0545">Nucleotide biosynthesis</keyword>
<dbReference type="GO" id="GO:0004017">
    <property type="term" value="F:AMP kinase activity"/>
    <property type="evidence" value="ECO:0007669"/>
    <property type="project" value="UniProtKB-UniRule"/>
</dbReference>
<gene>
    <name evidence="5" type="primary">adk</name>
    <name evidence="8" type="ORF">A2788_00985</name>
</gene>
<feature type="binding site" evidence="5">
    <location>
        <position position="36"/>
    </location>
    <ligand>
        <name>AMP</name>
        <dbReference type="ChEBI" id="CHEBI:456215"/>
    </ligand>
</feature>
<dbReference type="InterPro" id="IPR000850">
    <property type="entry name" value="Adenylat/UMP-CMP_kin"/>
</dbReference>
<feature type="binding site" evidence="5">
    <location>
        <position position="197"/>
    </location>
    <ligand>
        <name>ATP</name>
        <dbReference type="ChEBI" id="CHEBI:30616"/>
    </ligand>
</feature>
<feature type="binding site" evidence="5">
    <location>
        <position position="31"/>
    </location>
    <ligand>
        <name>AMP</name>
        <dbReference type="ChEBI" id="CHEBI:456215"/>
    </ligand>
</feature>
<evidence type="ECO:0000256" key="2">
    <source>
        <dbReference type="ARBA" id="ARBA00022727"/>
    </source>
</evidence>
<feature type="binding site" evidence="5">
    <location>
        <position position="157"/>
    </location>
    <ligand>
        <name>AMP</name>
        <dbReference type="ChEBI" id="CHEBI:456215"/>
    </ligand>
</feature>
<dbReference type="EMBL" id="MEWS01000004">
    <property type="protein sequence ID" value="OGC82949.1"/>
    <property type="molecule type" value="Genomic_DNA"/>
</dbReference>
<evidence type="ECO:0000256" key="3">
    <source>
        <dbReference type="ARBA" id="ARBA00022741"/>
    </source>
</evidence>
<organism evidence="8 9">
    <name type="scientific">Candidatus Abawacabacteria bacterium RIFCSPHIGHO2_01_FULL_46_8</name>
    <dbReference type="NCBI Taxonomy" id="1817815"/>
    <lineage>
        <taxon>Bacteria</taxon>
        <taxon>Candidatus Abawacaibacteriota</taxon>
    </lineage>
</organism>
<feature type="binding site" evidence="5">
    <location>
        <position position="126"/>
    </location>
    <ligand>
        <name>ATP</name>
        <dbReference type="ChEBI" id="CHEBI:30616"/>
    </ligand>
</feature>
<dbReference type="Gene3D" id="3.40.50.300">
    <property type="entry name" value="P-loop containing nucleotide triphosphate hydrolases"/>
    <property type="match status" value="1"/>
</dbReference>